<evidence type="ECO:0000313" key="1">
    <source>
        <dbReference type="EMBL" id="SDZ47187.1"/>
    </source>
</evidence>
<name>A0A1H3TB75_9BACT</name>
<reference evidence="1 2" key="1">
    <citation type="submission" date="2016-10" db="EMBL/GenBank/DDBJ databases">
        <authorList>
            <person name="Varghese N."/>
            <person name="Submissions S."/>
        </authorList>
    </citation>
    <scope>NUCLEOTIDE SEQUENCE [LARGE SCALE GENOMIC DNA]</scope>
    <source>
        <strain evidence="1 2">DSM 17997</strain>
    </source>
</reference>
<proteinExistence type="predicted"/>
<dbReference type="Proteomes" id="UP000199663">
    <property type="component" value="Unassembled WGS sequence"/>
</dbReference>
<organism evidence="1 2">
    <name type="scientific">Rhodonellum ikkaensis</name>
    <dbReference type="NCBI Taxonomy" id="336829"/>
    <lineage>
        <taxon>Bacteria</taxon>
        <taxon>Pseudomonadati</taxon>
        <taxon>Bacteroidota</taxon>
        <taxon>Cytophagia</taxon>
        <taxon>Cytophagales</taxon>
        <taxon>Cytophagaceae</taxon>
        <taxon>Rhodonellum</taxon>
    </lineage>
</organism>
<sequence length="294" mass="33374">MNAKESNSISISSYLMNLGIKPTKISNGYCLFHSPYRIEKTPSFKVCNIKNLWVDYGDNNAGGSLIDLVLKMNPGFGVFDAIEDIARVVGNSATSHSNSIPKHTKQDIESATESRVKILGIKELGHNLSLASYLNYRGIGLETAKPFCKEVYYSIDDKRYFGIGNQNKDGWNIRNKYWKGCSAQGYSYFNNRSDQLCVFEGIFDLLSYREIQNNNRIKEDYLVLNSLVNINKAIPILKKYEHVDLFLDQDKAGKNASKNLTETFPQCLDQGNSIYPFKDLNEYLILGLRKRVGR</sequence>
<accession>A0A1H3TB75</accession>
<dbReference type="CDD" id="cd01029">
    <property type="entry name" value="TOPRIM_primases"/>
    <property type="match status" value="1"/>
</dbReference>
<comment type="caution">
    <text evidence="1">The sequence shown here is derived from an EMBL/GenBank/DDBJ whole genome shotgun (WGS) entry which is preliminary data.</text>
</comment>
<dbReference type="RefSeq" id="WP_019599703.1">
    <property type="nucleotide sequence ID" value="NZ_FNQC01000016.1"/>
</dbReference>
<keyword evidence="2" id="KW-1185">Reference proteome</keyword>
<dbReference type="InterPro" id="IPR036977">
    <property type="entry name" value="DNA_primase_Znf_CHC2"/>
</dbReference>
<dbReference type="Gene3D" id="3.90.580.10">
    <property type="entry name" value="Zinc finger, CHC2-type domain"/>
    <property type="match status" value="1"/>
</dbReference>
<dbReference type="SUPFAM" id="SSF57783">
    <property type="entry name" value="Zinc beta-ribbon"/>
    <property type="match status" value="1"/>
</dbReference>
<dbReference type="InterPro" id="IPR034154">
    <property type="entry name" value="TOPRIM_DnaG/twinkle"/>
</dbReference>
<dbReference type="Pfam" id="PF13155">
    <property type="entry name" value="Toprim_2"/>
    <property type="match status" value="1"/>
</dbReference>
<protein>
    <submittedName>
        <fullName evidence="1">Toprim-like</fullName>
    </submittedName>
</protein>
<gene>
    <name evidence="1" type="ORF">SAMN05444412_11628</name>
</gene>
<dbReference type="Gene3D" id="3.40.1360.10">
    <property type="match status" value="1"/>
</dbReference>
<evidence type="ECO:0000313" key="2">
    <source>
        <dbReference type="Proteomes" id="UP000199663"/>
    </source>
</evidence>
<dbReference type="EMBL" id="FNQC01000016">
    <property type="protein sequence ID" value="SDZ47187.1"/>
    <property type="molecule type" value="Genomic_DNA"/>
</dbReference>
<dbReference type="SUPFAM" id="SSF56731">
    <property type="entry name" value="DNA primase core"/>
    <property type="match status" value="1"/>
</dbReference>